<evidence type="ECO:0000256" key="1">
    <source>
        <dbReference type="ARBA" id="ARBA00000824"/>
    </source>
</evidence>
<evidence type="ECO:0000256" key="4">
    <source>
        <dbReference type="ARBA" id="ARBA00004741"/>
    </source>
</evidence>
<evidence type="ECO:0000256" key="6">
    <source>
        <dbReference type="ARBA" id="ARBA00013147"/>
    </source>
</evidence>
<evidence type="ECO:0000256" key="15">
    <source>
        <dbReference type="ARBA" id="ARBA00023268"/>
    </source>
</evidence>
<dbReference type="Pfam" id="PF01817">
    <property type="entry name" value="CM_2"/>
    <property type="match status" value="1"/>
</dbReference>
<dbReference type="CDD" id="cd04905">
    <property type="entry name" value="ACT_CM-PDT"/>
    <property type="match status" value="1"/>
</dbReference>
<keyword evidence="14" id="KW-0456">Lyase</keyword>
<keyword evidence="13" id="KW-0413">Isomerase</keyword>
<dbReference type="InterPro" id="IPR045865">
    <property type="entry name" value="ACT-like_dom_sf"/>
</dbReference>
<organism evidence="23 24">
    <name type="scientific">Mobilisporobacter senegalensis</name>
    <dbReference type="NCBI Taxonomy" id="1329262"/>
    <lineage>
        <taxon>Bacteria</taxon>
        <taxon>Bacillati</taxon>
        <taxon>Bacillota</taxon>
        <taxon>Clostridia</taxon>
        <taxon>Lachnospirales</taxon>
        <taxon>Lachnospiraceae</taxon>
        <taxon>Mobilisporobacter</taxon>
    </lineage>
</organism>
<dbReference type="UniPathway" id="UPA00121">
    <property type="reaction ID" value="UER00345"/>
</dbReference>
<dbReference type="PROSITE" id="PS51671">
    <property type="entry name" value="ACT"/>
    <property type="match status" value="1"/>
</dbReference>
<dbReference type="GO" id="GO:0005737">
    <property type="term" value="C:cytoplasm"/>
    <property type="evidence" value="ECO:0007669"/>
    <property type="project" value="UniProtKB-SubCell"/>
</dbReference>
<feature type="site" description="Essential for prephenate dehydratase activity" evidence="19">
    <location>
        <position position="280"/>
    </location>
</feature>
<keyword evidence="10" id="KW-0028">Amino-acid biosynthesis</keyword>
<dbReference type="EC" id="4.2.1.51" evidence="6"/>
<name>A0A3N1XN75_9FIRM</name>
<comment type="subcellular location">
    <subcellularLocation>
        <location evidence="3">Cytoplasm</location>
    </subcellularLocation>
</comment>
<dbReference type="InterPro" id="IPR008242">
    <property type="entry name" value="Chor_mutase/pphenate_deHydtase"/>
</dbReference>
<keyword evidence="11" id="KW-0057">Aromatic amino acid biosynthesis</keyword>
<dbReference type="SUPFAM" id="SSF48600">
    <property type="entry name" value="Chorismate mutase II"/>
    <property type="match status" value="1"/>
</dbReference>
<dbReference type="Pfam" id="PF00800">
    <property type="entry name" value="PDT"/>
    <property type="match status" value="1"/>
</dbReference>
<keyword evidence="12" id="KW-0584">Phenylalanine biosynthesis</keyword>
<gene>
    <name evidence="23" type="ORF">EDD66_10588</name>
</gene>
<evidence type="ECO:0000256" key="9">
    <source>
        <dbReference type="ARBA" id="ARBA00022490"/>
    </source>
</evidence>
<dbReference type="InterPro" id="IPR036263">
    <property type="entry name" value="Chorismate_II_sf"/>
</dbReference>
<dbReference type="GO" id="GO:0009094">
    <property type="term" value="P:L-phenylalanine biosynthetic process"/>
    <property type="evidence" value="ECO:0007669"/>
    <property type="project" value="UniProtKB-UniPathway"/>
</dbReference>
<dbReference type="EMBL" id="RJVG01000005">
    <property type="protein sequence ID" value="ROR28150.1"/>
    <property type="molecule type" value="Genomic_DNA"/>
</dbReference>
<keyword evidence="15" id="KW-0511">Multifunctional enzyme</keyword>
<dbReference type="PROSITE" id="PS51171">
    <property type="entry name" value="PREPHENATE_DEHYDR_3"/>
    <property type="match status" value="1"/>
</dbReference>
<comment type="pathway">
    <text evidence="5">Metabolic intermediate biosynthesis; prephenate biosynthesis; prephenate from chorismate: step 1/1.</text>
</comment>
<dbReference type="Gene3D" id="3.40.190.10">
    <property type="entry name" value="Periplasmic binding protein-like II"/>
    <property type="match status" value="2"/>
</dbReference>
<dbReference type="InterPro" id="IPR036979">
    <property type="entry name" value="CM_dom_sf"/>
</dbReference>
<evidence type="ECO:0000256" key="12">
    <source>
        <dbReference type="ARBA" id="ARBA00023222"/>
    </source>
</evidence>
<evidence type="ECO:0000256" key="16">
    <source>
        <dbReference type="ARBA" id="ARBA00031175"/>
    </source>
</evidence>
<dbReference type="GO" id="GO:0004664">
    <property type="term" value="F:prephenate dehydratase activity"/>
    <property type="evidence" value="ECO:0007669"/>
    <property type="project" value="UniProtKB-EC"/>
</dbReference>
<dbReference type="RefSeq" id="WP_123609335.1">
    <property type="nucleotide sequence ID" value="NZ_RJVG01000005.1"/>
</dbReference>
<dbReference type="GO" id="GO:0046417">
    <property type="term" value="P:chorismate metabolic process"/>
    <property type="evidence" value="ECO:0007669"/>
    <property type="project" value="InterPro"/>
</dbReference>
<evidence type="ECO:0000256" key="18">
    <source>
        <dbReference type="ARBA" id="ARBA00047848"/>
    </source>
</evidence>
<dbReference type="SMART" id="SM00830">
    <property type="entry name" value="CM_2"/>
    <property type="match status" value="1"/>
</dbReference>
<evidence type="ECO:0000313" key="23">
    <source>
        <dbReference type="EMBL" id="ROR28150.1"/>
    </source>
</evidence>
<dbReference type="AlphaFoldDB" id="A0A3N1XN75"/>
<evidence type="ECO:0000259" key="20">
    <source>
        <dbReference type="PROSITE" id="PS51168"/>
    </source>
</evidence>
<comment type="catalytic activity">
    <reaction evidence="1">
        <text>chorismate = prephenate</text>
        <dbReference type="Rhea" id="RHEA:13897"/>
        <dbReference type="ChEBI" id="CHEBI:29748"/>
        <dbReference type="ChEBI" id="CHEBI:29934"/>
        <dbReference type="EC" id="5.4.99.5"/>
    </reaction>
</comment>
<proteinExistence type="predicted"/>
<dbReference type="Gene3D" id="3.30.70.260">
    <property type="match status" value="1"/>
</dbReference>
<dbReference type="InterPro" id="IPR002701">
    <property type="entry name" value="CM_II_prokaryot"/>
</dbReference>
<evidence type="ECO:0000256" key="10">
    <source>
        <dbReference type="ARBA" id="ARBA00022605"/>
    </source>
</evidence>
<evidence type="ECO:0000256" key="2">
    <source>
        <dbReference type="ARBA" id="ARBA00002364"/>
    </source>
</evidence>
<dbReference type="Proteomes" id="UP000273083">
    <property type="component" value="Unassembled WGS sequence"/>
</dbReference>
<evidence type="ECO:0000256" key="17">
    <source>
        <dbReference type="ARBA" id="ARBA00031520"/>
    </source>
</evidence>
<keyword evidence="9" id="KW-0963">Cytoplasm</keyword>
<dbReference type="SUPFAM" id="SSF53850">
    <property type="entry name" value="Periplasmic binding protein-like II"/>
    <property type="match status" value="1"/>
</dbReference>
<evidence type="ECO:0000256" key="13">
    <source>
        <dbReference type="ARBA" id="ARBA00023235"/>
    </source>
</evidence>
<evidence type="ECO:0000256" key="14">
    <source>
        <dbReference type="ARBA" id="ARBA00023239"/>
    </source>
</evidence>
<dbReference type="PROSITE" id="PS51168">
    <property type="entry name" value="CHORISMATE_MUT_2"/>
    <property type="match status" value="1"/>
</dbReference>
<evidence type="ECO:0000313" key="24">
    <source>
        <dbReference type="Proteomes" id="UP000273083"/>
    </source>
</evidence>
<keyword evidence="24" id="KW-1185">Reference proteome</keyword>
<evidence type="ECO:0000259" key="22">
    <source>
        <dbReference type="PROSITE" id="PS51671"/>
    </source>
</evidence>
<sequence length="377" mass="42951">MVDLQKSREEIDRIDKEIVRLFEQRMEVAKDVAEYKIQVGKKVFDKEREADKLESLRNLAHNDFNRHGVHELFAQIMSMSRKLQYGLIHSKEETIRFLAQDTLPLNKDSKIVYFGVKGSYTEQAMEEYFGEDIESFNALTFKEVMEAVSEGKAHYGILPIENSSTGGITDIYDLLDEYDNYIVGQHILKIDQALLGLEGAAIEQLTKVYSHPQGLLQCSKFLDEYENIKRIEYPSTAASALKVVEDKDLTQGAIASVRAAQCYGLKVLKENINYNTANSTRFIVITNQKIFLKTANKISICFELPHESGSLYNMLSHFIYNNLNLTQIESRPIVGKSFEYRFFVDIEGNLNDPGVQNALLGVKEEATRLKILGNFLS</sequence>
<evidence type="ECO:0000256" key="5">
    <source>
        <dbReference type="ARBA" id="ARBA00004817"/>
    </source>
</evidence>
<dbReference type="PANTHER" id="PTHR21022:SF19">
    <property type="entry name" value="PREPHENATE DEHYDRATASE-RELATED"/>
    <property type="match status" value="1"/>
</dbReference>
<dbReference type="GO" id="GO:0004106">
    <property type="term" value="F:chorismate mutase activity"/>
    <property type="evidence" value="ECO:0007669"/>
    <property type="project" value="UniProtKB-EC"/>
</dbReference>
<dbReference type="CDD" id="cd13631">
    <property type="entry name" value="PBP2_Ct-PDT_like"/>
    <property type="match status" value="1"/>
</dbReference>
<dbReference type="UniPathway" id="UPA00120">
    <property type="reaction ID" value="UER00203"/>
</dbReference>
<dbReference type="PIRSF" id="PIRSF001500">
    <property type="entry name" value="Chor_mut_pdt_Ppr"/>
    <property type="match status" value="1"/>
</dbReference>
<protein>
    <recommendedName>
        <fullName evidence="7">Bifunctional chorismate mutase/prephenate dehydratase</fullName>
        <ecNumber evidence="6">4.2.1.51</ecNumber>
    </recommendedName>
    <alternativeName>
        <fullName evidence="17">Chorismate mutase-prephenate dehydratase</fullName>
    </alternativeName>
    <alternativeName>
        <fullName evidence="8">Prephenate dehydratase</fullName>
    </alternativeName>
    <alternativeName>
        <fullName evidence="16">p-protein</fullName>
    </alternativeName>
</protein>
<evidence type="ECO:0000256" key="11">
    <source>
        <dbReference type="ARBA" id="ARBA00023141"/>
    </source>
</evidence>
<evidence type="ECO:0000256" key="7">
    <source>
        <dbReference type="ARBA" id="ARBA00014401"/>
    </source>
</evidence>
<accession>A0A3N1XN75</accession>
<dbReference type="PANTHER" id="PTHR21022">
    <property type="entry name" value="PREPHENATE DEHYDRATASE P PROTEIN"/>
    <property type="match status" value="1"/>
</dbReference>
<comment type="catalytic activity">
    <reaction evidence="18">
        <text>prephenate + H(+) = 3-phenylpyruvate + CO2 + H2O</text>
        <dbReference type="Rhea" id="RHEA:21648"/>
        <dbReference type="ChEBI" id="CHEBI:15377"/>
        <dbReference type="ChEBI" id="CHEBI:15378"/>
        <dbReference type="ChEBI" id="CHEBI:16526"/>
        <dbReference type="ChEBI" id="CHEBI:18005"/>
        <dbReference type="ChEBI" id="CHEBI:29934"/>
        <dbReference type="EC" id="4.2.1.51"/>
    </reaction>
</comment>
<reference evidence="23 24" key="1">
    <citation type="submission" date="2018-11" db="EMBL/GenBank/DDBJ databases">
        <title>Genomic Encyclopedia of Type Strains, Phase IV (KMG-IV): sequencing the most valuable type-strain genomes for metagenomic binning, comparative biology and taxonomic classification.</title>
        <authorList>
            <person name="Goeker M."/>
        </authorList>
    </citation>
    <scope>NUCLEOTIDE SEQUENCE [LARGE SCALE GENOMIC DNA]</scope>
    <source>
        <strain evidence="23 24">DSM 26537</strain>
    </source>
</reference>
<evidence type="ECO:0000256" key="19">
    <source>
        <dbReference type="PIRSR" id="PIRSR001500-2"/>
    </source>
</evidence>
<dbReference type="InterPro" id="IPR002912">
    <property type="entry name" value="ACT_dom"/>
</dbReference>
<dbReference type="InterPro" id="IPR001086">
    <property type="entry name" value="Preph_deHydtase"/>
</dbReference>
<evidence type="ECO:0000259" key="21">
    <source>
        <dbReference type="PROSITE" id="PS51171"/>
    </source>
</evidence>
<dbReference type="Gene3D" id="1.20.59.10">
    <property type="entry name" value="Chorismate mutase"/>
    <property type="match status" value="1"/>
</dbReference>
<comment type="pathway">
    <text evidence="4">Amino-acid biosynthesis; L-phenylalanine biosynthesis; phenylpyruvate from prephenate: step 1/1.</text>
</comment>
<evidence type="ECO:0000256" key="3">
    <source>
        <dbReference type="ARBA" id="ARBA00004496"/>
    </source>
</evidence>
<dbReference type="SUPFAM" id="SSF55021">
    <property type="entry name" value="ACT-like"/>
    <property type="match status" value="1"/>
</dbReference>
<feature type="domain" description="Chorismate mutase" evidence="20">
    <location>
        <begin position="1"/>
        <end position="88"/>
    </location>
</feature>
<dbReference type="OrthoDB" id="9802281at2"/>
<comment type="caution">
    <text evidence="23">The sequence shown here is derived from an EMBL/GenBank/DDBJ whole genome shotgun (WGS) entry which is preliminary data.</text>
</comment>
<feature type="domain" description="ACT" evidence="22">
    <location>
        <begin position="299"/>
        <end position="377"/>
    </location>
</feature>
<comment type="function">
    <text evidence="2">Catalyzes the Claisen rearrangement of chorismate to prephenate and the decarboxylation/dehydration of prephenate to phenylpyruvate.</text>
</comment>
<evidence type="ECO:0000256" key="8">
    <source>
        <dbReference type="ARBA" id="ARBA00021872"/>
    </source>
</evidence>
<feature type="domain" description="Prephenate dehydratase" evidence="21">
    <location>
        <begin position="110"/>
        <end position="287"/>
    </location>
</feature>